<evidence type="ECO:0000256" key="2">
    <source>
        <dbReference type="ARBA" id="ARBA00022679"/>
    </source>
</evidence>
<gene>
    <name evidence="8" type="primary">acpS</name>
    <name evidence="10" type="ORF">BLW93_01510</name>
</gene>
<comment type="catalytic activity">
    <reaction evidence="8">
        <text>apo-[ACP] + CoA = holo-[ACP] + adenosine 3',5'-bisphosphate + H(+)</text>
        <dbReference type="Rhea" id="RHEA:12068"/>
        <dbReference type="Rhea" id="RHEA-COMP:9685"/>
        <dbReference type="Rhea" id="RHEA-COMP:9690"/>
        <dbReference type="ChEBI" id="CHEBI:15378"/>
        <dbReference type="ChEBI" id="CHEBI:29999"/>
        <dbReference type="ChEBI" id="CHEBI:57287"/>
        <dbReference type="ChEBI" id="CHEBI:58343"/>
        <dbReference type="ChEBI" id="CHEBI:64479"/>
        <dbReference type="EC" id="2.7.8.7"/>
    </reaction>
</comment>
<dbReference type="InterPro" id="IPR008278">
    <property type="entry name" value="4-PPantetheinyl_Trfase_dom"/>
</dbReference>
<evidence type="ECO:0000256" key="7">
    <source>
        <dbReference type="ARBA" id="ARBA00023160"/>
    </source>
</evidence>
<dbReference type="Proteomes" id="UP000187408">
    <property type="component" value="Unassembled WGS sequence"/>
</dbReference>
<keyword evidence="11" id="KW-1185">Reference proteome</keyword>
<proteinExistence type="inferred from homology"/>
<dbReference type="SUPFAM" id="SSF56214">
    <property type="entry name" value="4'-phosphopantetheinyl transferase"/>
    <property type="match status" value="1"/>
</dbReference>
<dbReference type="InterPro" id="IPR002582">
    <property type="entry name" value="ACPS"/>
</dbReference>
<keyword evidence="7 8" id="KW-0275">Fatty acid biosynthesis</keyword>
<dbReference type="GO" id="GO:0005737">
    <property type="term" value="C:cytoplasm"/>
    <property type="evidence" value="ECO:0007669"/>
    <property type="project" value="UniProtKB-SubCell"/>
</dbReference>
<feature type="binding site" evidence="8">
    <location>
        <position position="8"/>
    </location>
    <ligand>
        <name>Mg(2+)</name>
        <dbReference type="ChEBI" id="CHEBI:18420"/>
    </ligand>
</feature>
<dbReference type="InterPro" id="IPR037143">
    <property type="entry name" value="4-PPantetheinyl_Trfase_dom_sf"/>
</dbReference>
<reference evidence="10 11" key="1">
    <citation type="submission" date="2016-10" db="EMBL/GenBank/DDBJ databases">
        <title>Genome sequence of a sulfur-reducing bacterium Desulfurobacterium indicum K6013.</title>
        <authorList>
            <person name="Cao J."/>
            <person name="Shao Z."/>
            <person name="Alain K."/>
            <person name="Jebbar M."/>
        </authorList>
    </citation>
    <scope>NUCLEOTIDE SEQUENCE [LARGE SCALE GENOMIC DNA]</scope>
    <source>
        <strain evidence="10 11">K6013</strain>
    </source>
</reference>
<comment type="function">
    <text evidence="8">Transfers the 4'-phosphopantetheine moiety from coenzyme A to a Ser of acyl-carrier-protein.</text>
</comment>
<keyword evidence="8" id="KW-0963">Cytoplasm</keyword>
<evidence type="ECO:0000313" key="11">
    <source>
        <dbReference type="Proteomes" id="UP000187408"/>
    </source>
</evidence>
<dbReference type="RefSeq" id="WP_076712352.1">
    <property type="nucleotide sequence ID" value="NZ_MOEN01000003.1"/>
</dbReference>
<evidence type="ECO:0000256" key="1">
    <source>
        <dbReference type="ARBA" id="ARBA00022516"/>
    </source>
</evidence>
<comment type="cofactor">
    <cofactor evidence="8">
        <name>Mg(2+)</name>
        <dbReference type="ChEBI" id="CHEBI:18420"/>
    </cofactor>
</comment>
<sequence>MIVACGVDIVSNKRIEDTLKRWGDKFIEKVFPEGVEYCFHKRRGEIVGCIAARFALKEAVIKAFSHINTSLRFEDIVVLGGGKHLDVKIPVKGYRILFSISHEREFSIAFVNVLREEAYE</sequence>
<dbReference type="EC" id="2.7.8.7" evidence="8"/>
<feature type="domain" description="4'-phosphopantetheinyl transferase" evidence="9">
    <location>
        <begin position="5"/>
        <end position="78"/>
    </location>
</feature>
<name>A0A1R1MN04_9BACT</name>
<dbReference type="STRING" id="1914305.BLW93_01510"/>
<dbReference type="GO" id="GO:0008897">
    <property type="term" value="F:holo-[acyl-carrier-protein] synthase activity"/>
    <property type="evidence" value="ECO:0007669"/>
    <property type="project" value="UniProtKB-UniRule"/>
</dbReference>
<comment type="caution">
    <text evidence="10">The sequence shown here is derived from an EMBL/GenBank/DDBJ whole genome shotgun (WGS) entry which is preliminary data.</text>
</comment>
<keyword evidence="2 8" id="KW-0808">Transferase</keyword>
<keyword evidence="3 8" id="KW-0479">Metal-binding</keyword>
<dbReference type="InterPro" id="IPR004568">
    <property type="entry name" value="Ppantetheine-prot_Trfase_dom"/>
</dbReference>
<accession>A0A1R1MN04</accession>
<keyword evidence="6 8" id="KW-0443">Lipid metabolism</keyword>
<feature type="binding site" evidence="8">
    <location>
        <position position="58"/>
    </location>
    <ligand>
        <name>Mg(2+)</name>
        <dbReference type="ChEBI" id="CHEBI:18420"/>
    </ligand>
</feature>
<comment type="subcellular location">
    <subcellularLocation>
        <location evidence="8">Cytoplasm</location>
    </subcellularLocation>
</comment>
<dbReference type="OrthoDB" id="517356at2"/>
<dbReference type="EMBL" id="MOEN01000003">
    <property type="protein sequence ID" value="OMH41195.1"/>
    <property type="molecule type" value="Genomic_DNA"/>
</dbReference>
<keyword evidence="5 8" id="KW-0460">Magnesium</keyword>
<dbReference type="Gene3D" id="3.90.470.20">
    <property type="entry name" value="4'-phosphopantetheinyl transferase domain"/>
    <property type="match status" value="1"/>
</dbReference>
<protein>
    <recommendedName>
        <fullName evidence="8">Holo-[acyl-carrier-protein] synthase</fullName>
        <shortName evidence="8">Holo-ACP synthase</shortName>
        <ecNumber evidence="8">2.7.8.7</ecNumber>
    </recommendedName>
    <alternativeName>
        <fullName evidence="8">4'-phosphopantetheinyl transferase AcpS</fullName>
    </alternativeName>
</protein>
<dbReference type="GO" id="GO:0006633">
    <property type="term" value="P:fatty acid biosynthetic process"/>
    <property type="evidence" value="ECO:0007669"/>
    <property type="project" value="UniProtKB-UniRule"/>
</dbReference>
<evidence type="ECO:0000256" key="3">
    <source>
        <dbReference type="ARBA" id="ARBA00022723"/>
    </source>
</evidence>
<evidence type="ECO:0000256" key="6">
    <source>
        <dbReference type="ARBA" id="ARBA00023098"/>
    </source>
</evidence>
<dbReference type="NCBIfam" id="TIGR00556">
    <property type="entry name" value="pantethn_trn"/>
    <property type="match status" value="1"/>
</dbReference>
<evidence type="ECO:0000259" key="9">
    <source>
        <dbReference type="Pfam" id="PF01648"/>
    </source>
</evidence>
<dbReference type="HAMAP" id="MF_00101">
    <property type="entry name" value="AcpS"/>
    <property type="match status" value="1"/>
</dbReference>
<evidence type="ECO:0000256" key="5">
    <source>
        <dbReference type="ARBA" id="ARBA00022842"/>
    </source>
</evidence>
<dbReference type="Pfam" id="PF01648">
    <property type="entry name" value="ACPS"/>
    <property type="match status" value="1"/>
</dbReference>
<evidence type="ECO:0000313" key="10">
    <source>
        <dbReference type="EMBL" id="OMH41195.1"/>
    </source>
</evidence>
<dbReference type="AlphaFoldDB" id="A0A1R1MN04"/>
<keyword evidence="1 8" id="KW-0444">Lipid biosynthesis</keyword>
<organism evidence="10 11">
    <name type="scientific">Desulfurobacterium indicum</name>
    <dbReference type="NCBI Taxonomy" id="1914305"/>
    <lineage>
        <taxon>Bacteria</taxon>
        <taxon>Pseudomonadati</taxon>
        <taxon>Aquificota</taxon>
        <taxon>Aquificia</taxon>
        <taxon>Desulfurobacteriales</taxon>
        <taxon>Desulfurobacteriaceae</taxon>
        <taxon>Desulfurobacterium</taxon>
    </lineage>
</organism>
<dbReference type="GO" id="GO:0000287">
    <property type="term" value="F:magnesium ion binding"/>
    <property type="evidence" value="ECO:0007669"/>
    <property type="project" value="UniProtKB-UniRule"/>
</dbReference>
<comment type="similarity">
    <text evidence="8">Belongs to the P-Pant transferase superfamily. AcpS family.</text>
</comment>
<evidence type="ECO:0000256" key="8">
    <source>
        <dbReference type="HAMAP-Rule" id="MF_00101"/>
    </source>
</evidence>
<evidence type="ECO:0000256" key="4">
    <source>
        <dbReference type="ARBA" id="ARBA00022832"/>
    </source>
</evidence>
<keyword evidence="4 8" id="KW-0276">Fatty acid metabolism</keyword>